<dbReference type="InterPro" id="IPR015943">
    <property type="entry name" value="WD40/YVTN_repeat-like_dom_sf"/>
</dbReference>
<dbReference type="PROSITE" id="PS51698">
    <property type="entry name" value="U_BOX"/>
    <property type="match status" value="1"/>
</dbReference>
<evidence type="ECO:0000256" key="2">
    <source>
        <dbReference type="ARBA" id="ARBA00022574"/>
    </source>
</evidence>
<dbReference type="Proteomes" id="UP000192223">
    <property type="component" value="Unplaced"/>
</dbReference>
<feature type="repeat" description="WD" evidence="4">
    <location>
        <begin position="433"/>
        <end position="475"/>
    </location>
</feature>
<dbReference type="PANTHER" id="PTHR46573:SF1">
    <property type="entry name" value="WD REPEAT, SAM AND U-BOX DOMAIN-CONTAINING PROTEIN 1"/>
    <property type="match status" value="1"/>
</dbReference>
<evidence type="ECO:0000313" key="7">
    <source>
        <dbReference type="Proteomes" id="UP000192223"/>
    </source>
</evidence>
<dbReference type="OrthoDB" id="10064100at2759"/>
<dbReference type="SMART" id="SM00504">
    <property type="entry name" value="Ubox"/>
    <property type="match status" value="1"/>
</dbReference>
<feature type="domain" description="SAM" evidence="5">
    <location>
        <begin position="532"/>
        <end position="576"/>
    </location>
</feature>
<dbReference type="SUPFAM" id="SSF47769">
    <property type="entry name" value="SAM/Pointed domain"/>
    <property type="match status" value="1"/>
</dbReference>
<dbReference type="GeneID" id="108739958"/>
<evidence type="ECO:0000259" key="6">
    <source>
        <dbReference type="PROSITE" id="PS51698"/>
    </source>
</evidence>
<dbReference type="KEGG" id="apln:108739958"/>
<evidence type="ECO:0000259" key="5">
    <source>
        <dbReference type="PROSITE" id="PS50105"/>
    </source>
</evidence>
<dbReference type="InterPro" id="IPR036322">
    <property type="entry name" value="WD40_repeat_dom_sf"/>
</dbReference>
<keyword evidence="7" id="KW-1185">Reference proteome</keyword>
<gene>
    <name evidence="8" type="primary">LOC108739958</name>
</gene>
<proteinExistence type="predicted"/>
<dbReference type="Gene3D" id="1.10.150.50">
    <property type="entry name" value="Transcription Factor, Ets-1"/>
    <property type="match status" value="1"/>
</dbReference>
<feature type="domain" description="U-box" evidence="6">
    <location>
        <begin position="610"/>
        <end position="682"/>
    </location>
</feature>
<evidence type="ECO:0000313" key="8">
    <source>
        <dbReference type="RefSeq" id="XP_018329595.1"/>
    </source>
</evidence>
<keyword evidence="2 4" id="KW-0853">WD repeat</keyword>
<dbReference type="InterPro" id="IPR013761">
    <property type="entry name" value="SAM/pointed_sf"/>
</dbReference>
<dbReference type="PANTHER" id="PTHR46573">
    <property type="entry name" value="WD REPEAT, SAM AND U-BOX DOMAIN-CONTAINING PROTEIN 1"/>
    <property type="match status" value="1"/>
</dbReference>
<dbReference type="Gene3D" id="3.30.40.10">
    <property type="entry name" value="Zinc/RING finger domain, C3HC4 (zinc finger)"/>
    <property type="match status" value="1"/>
</dbReference>
<dbReference type="SUPFAM" id="SSF57850">
    <property type="entry name" value="RING/U-box"/>
    <property type="match status" value="1"/>
</dbReference>
<dbReference type="Pfam" id="PF04564">
    <property type="entry name" value="U-box"/>
    <property type="match status" value="1"/>
</dbReference>
<feature type="repeat" description="WD" evidence="4">
    <location>
        <begin position="327"/>
        <end position="368"/>
    </location>
</feature>
<dbReference type="InterPro" id="IPR001680">
    <property type="entry name" value="WD40_rpt"/>
</dbReference>
<evidence type="ECO:0000256" key="3">
    <source>
        <dbReference type="ARBA" id="ARBA00022737"/>
    </source>
</evidence>
<dbReference type="InterPro" id="IPR052085">
    <property type="entry name" value="WD-SAM-U-box"/>
</dbReference>
<dbReference type="RefSeq" id="XP_018329595.1">
    <property type="nucleotide sequence ID" value="XM_018474093.1"/>
</dbReference>
<dbReference type="InterPro" id="IPR001660">
    <property type="entry name" value="SAM"/>
</dbReference>
<evidence type="ECO:0000256" key="4">
    <source>
        <dbReference type="PROSITE-ProRule" id="PRU00221"/>
    </source>
</evidence>
<dbReference type="GO" id="GO:0016567">
    <property type="term" value="P:protein ubiquitination"/>
    <property type="evidence" value="ECO:0007669"/>
    <property type="project" value="InterPro"/>
</dbReference>
<dbReference type="PRINTS" id="PR00320">
    <property type="entry name" value="GPROTEINBRPT"/>
</dbReference>
<name>A0A1W4XB82_AGRPL</name>
<dbReference type="PROSITE" id="PS00678">
    <property type="entry name" value="WD_REPEATS_1"/>
    <property type="match status" value="5"/>
</dbReference>
<organism evidence="7 8">
    <name type="scientific">Agrilus planipennis</name>
    <name type="common">Emerald ash borer</name>
    <name type="synonym">Agrilus marcopoli</name>
    <dbReference type="NCBI Taxonomy" id="224129"/>
    <lineage>
        <taxon>Eukaryota</taxon>
        <taxon>Metazoa</taxon>
        <taxon>Ecdysozoa</taxon>
        <taxon>Arthropoda</taxon>
        <taxon>Hexapoda</taxon>
        <taxon>Insecta</taxon>
        <taxon>Pterygota</taxon>
        <taxon>Neoptera</taxon>
        <taxon>Endopterygota</taxon>
        <taxon>Coleoptera</taxon>
        <taxon>Polyphaga</taxon>
        <taxon>Elateriformia</taxon>
        <taxon>Buprestoidea</taxon>
        <taxon>Buprestidae</taxon>
        <taxon>Agrilinae</taxon>
        <taxon>Agrilus</taxon>
    </lineage>
</organism>
<dbReference type="InterPro" id="IPR013083">
    <property type="entry name" value="Znf_RING/FYVE/PHD"/>
</dbReference>
<dbReference type="GO" id="GO:0004842">
    <property type="term" value="F:ubiquitin-protein transferase activity"/>
    <property type="evidence" value="ECO:0007669"/>
    <property type="project" value="InterPro"/>
</dbReference>
<evidence type="ECO:0000256" key="1">
    <source>
        <dbReference type="ARBA" id="ARBA00020894"/>
    </source>
</evidence>
<dbReference type="InterPro" id="IPR019775">
    <property type="entry name" value="WD40_repeat_CS"/>
</dbReference>
<feature type="repeat" description="WD" evidence="4">
    <location>
        <begin position="60"/>
        <end position="101"/>
    </location>
</feature>
<sequence>METNFQNVRVLQSLTSHTSDVTSCDFSTNFVLVTGSSDKTVRVWDWIVGSGYSERSYSPLLGHKYSVTCVKLSPQGCMLASSSVDGTTVLWNMHSGSKIHVFVQINGDAVRVCRFSGDSTILVTASDNGALCVWDVIHKSLVRTVTDSEGTIQSLAFTPDSKYLVSGCSVEKIKIWLVSSLADTTNDFCLPLYSVDNAHDLGILYLDVSKTIDVDGILSDKLVKLFKIHDNMNIDELSFLHLDESHTYPVLHVEFSKSGKMLATCSLDGCAIVWNMSSGLKIFEIPQNSLAVKDCRFSADETMLITVGDDEKAYVWDIVSKSLIVMVQAHLESLTSTSFTPDDKLMVTVCTNGEIKLWNILTGTNIFTELYAHDLGINFCDFSENMEPNPLVQSNGKQNYLLATCGNDSLVKLWLIAYSKASESVTVKNWRTLVGHGGNVMCVRFSPKFSELVCSGATDKQLRVWSVYSGTCIQVLNHDSIVTCCCFNFDCSFLAGGCLDKTLWLWKLPEHLTVELSFTRKIDIRKKDVGEWNNDDVLEWLTGAGLQSLLSKVASFNMDGGKLLTMKDDTIFNELGFDEEEAIQFNKELKRLKEAERTFLNGFRSSELLNVPHRFFCPITHEIMREPVVCADGYTYEKQAINEWFMSGRYTSPMTNETLPNADFYFNNELLNEILEFFNDND</sequence>
<dbReference type="SMART" id="SM00320">
    <property type="entry name" value="WD40"/>
    <property type="match status" value="10"/>
</dbReference>
<feature type="repeat" description="WD" evidence="4">
    <location>
        <begin position="145"/>
        <end position="176"/>
    </location>
</feature>
<accession>A0A1W4XB82</accession>
<dbReference type="Pfam" id="PF00400">
    <property type="entry name" value="WD40"/>
    <property type="match status" value="9"/>
</dbReference>
<feature type="repeat" description="WD" evidence="4">
    <location>
        <begin position="14"/>
        <end position="45"/>
    </location>
</feature>
<dbReference type="SUPFAM" id="SSF50978">
    <property type="entry name" value="WD40 repeat-like"/>
    <property type="match status" value="2"/>
</dbReference>
<dbReference type="InParanoid" id="A0A1W4XB82"/>
<feature type="repeat" description="WD" evidence="4">
    <location>
        <begin position="285"/>
        <end position="326"/>
    </location>
</feature>
<feature type="repeat" description="WD" evidence="4">
    <location>
        <begin position="103"/>
        <end position="144"/>
    </location>
</feature>
<dbReference type="AlphaFoldDB" id="A0A1W4XB82"/>
<protein>
    <recommendedName>
        <fullName evidence="1">WD repeat, SAM and U-box domain-containing protein 1</fullName>
    </recommendedName>
</protein>
<dbReference type="PROSITE" id="PS50294">
    <property type="entry name" value="WD_REPEATS_REGION"/>
    <property type="match status" value="5"/>
</dbReference>
<feature type="repeat" description="WD" evidence="4">
    <location>
        <begin position="243"/>
        <end position="284"/>
    </location>
</feature>
<dbReference type="Gene3D" id="2.130.10.10">
    <property type="entry name" value="YVTN repeat-like/Quinoprotein amine dehydrogenase"/>
    <property type="match status" value="3"/>
</dbReference>
<dbReference type="PROSITE" id="PS50105">
    <property type="entry name" value="SAM_DOMAIN"/>
    <property type="match status" value="1"/>
</dbReference>
<reference evidence="8" key="1">
    <citation type="submission" date="2025-08" db="UniProtKB">
        <authorList>
            <consortium name="RefSeq"/>
        </authorList>
    </citation>
    <scope>IDENTIFICATION</scope>
    <source>
        <tissue evidence="8">Entire body</tissue>
    </source>
</reference>
<keyword evidence="3" id="KW-0677">Repeat</keyword>
<dbReference type="InterPro" id="IPR020472">
    <property type="entry name" value="WD40_PAC1"/>
</dbReference>
<dbReference type="CDD" id="cd16655">
    <property type="entry name" value="RING-Ubox_WDSUB1-like"/>
    <property type="match status" value="1"/>
</dbReference>
<dbReference type="CDD" id="cd00200">
    <property type="entry name" value="WD40"/>
    <property type="match status" value="2"/>
</dbReference>
<dbReference type="STRING" id="224129.A0A1W4XB82"/>
<dbReference type="PROSITE" id="PS50082">
    <property type="entry name" value="WD_REPEATS_2"/>
    <property type="match status" value="8"/>
</dbReference>
<dbReference type="InterPro" id="IPR003613">
    <property type="entry name" value="Ubox_domain"/>
</dbReference>